<dbReference type="Proteomes" id="UP000218231">
    <property type="component" value="Unassembled WGS sequence"/>
</dbReference>
<comment type="caution">
    <text evidence="2">The sequence shown here is derived from an EMBL/GenBank/DDBJ whole genome shotgun (WGS) entry which is preliminary data.</text>
</comment>
<evidence type="ECO:0000313" key="3">
    <source>
        <dbReference type="Proteomes" id="UP000218231"/>
    </source>
</evidence>
<proteinExistence type="predicted"/>
<organism evidence="2 3">
    <name type="scientific">Diploscapter pachys</name>
    <dbReference type="NCBI Taxonomy" id="2018661"/>
    <lineage>
        <taxon>Eukaryota</taxon>
        <taxon>Metazoa</taxon>
        <taxon>Ecdysozoa</taxon>
        <taxon>Nematoda</taxon>
        <taxon>Chromadorea</taxon>
        <taxon>Rhabditida</taxon>
        <taxon>Rhabditina</taxon>
        <taxon>Rhabditomorpha</taxon>
        <taxon>Rhabditoidea</taxon>
        <taxon>Rhabditidae</taxon>
        <taxon>Diploscapter</taxon>
    </lineage>
</organism>
<evidence type="ECO:0000313" key="2">
    <source>
        <dbReference type="EMBL" id="PAV62658.1"/>
    </source>
</evidence>
<reference evidence="2 3" key="1">
    <citation type="journal article" date="2017" name="Curr. Biol.">
        <title>Genome architecture and evolution of a unichromosomal asexual nematode.</title>
        <authorList>
            <person name="Fradin H."/>
            <person name="Zegar C."/>
            <person name="Gutwein M."/>
            <person name="Lucas J."/>
            <person name="Kovtun M."/>
            <person name="Corcoran D."/>
            <person name="Baugh L.R."/>
            <person name="Kiontke K."/>
            <person name="Gunsalus K."/>
            <person name="Fitch D.H."/>
            <person name="Piano F."/>
        </authorList>
    </citation>
    <scope>NUCLEOTIDE SEQUENCE [LARGE SCALE GENOMIC DNA]</scope>
    <source>
        <strain evidence="2">PF1309</strain>
    </source>
</reference>
<sequence length="92" mass="10071">MACPYAAPMSTSLAPSVGTANSGANTDSVTSPKNSRVKFMDYADEESQEGVNKVELGFGRTYSEYLQVNQPLLTDLGRLSARTRNYKERVCK</sequence>
<feature type="region of interest" description="Disordered" evidence="1">
    <location>
        <begin position="1"/>
        <end position="33"/>
    </location>
</feature>
<name>A0A2A2JLT7_9BILA</name>
<evidence type="ECO:0000256" key="1">
    <source>
        <dbReference type="SAM" id="MobiDB-lite"/>
    </source>
</evidence>
<dbReference type="STRING" id="2018661.A0A2A2JLT7"/>
<dbReference type="AlphaFoldDB" id="A0A2A2JLT7"/>
<gene>
    <name evidence="2" type="ORF">WR25_04348</name>
</gene>
<dbReference type="EMBL" id="LIAE01010352">
    <property type="protein sequence ID" value="PAV62658.1"/>
    <property type="molecule type" value="Genomic_DNA"/>
</dbReference>
<feature type="compositionally biased region" description="Polar residues" evidence="1">
    <location>
        <begin position="9"/>
        <end position="33"/>
    </location>
</feature>
<protein>
    <submittedName>
        <fullName evidence="2">Uncharacterized protein</fullName>
    </submittedName>
</protein>
<accession>A0A2A2JLT7</accession>
<keyword evidence="3" id="KW-1185">Reference proteome</keyword>